<dbReference type="Proteomes" id="UP001412067">
    <property type="component" value="Unassembled WGS sequence"/>
</dbReference>
<name>A0ABR2LXG1_9ASPA</name>
<evidence type="ECO:0000313" key="2">
    <source>
        <dbReference type="EMBL" id="KAK8953414.1"/>
    </source>
</evidence>
<proteinExistence type="predicted"/>
<sequence>MFDPEKKEEIFKENNQTYSNVPVILYFVEKGVQPTGTVHDIIRKVEFFQERIYN</sequence>
<dbReference type="Gene3D" id="3.30.1320.10">
    <property type="match status" value="1"/>
</dbReference>
<reference evidence="2 3" key="1">
    <citation type="journal article" date="2022" name="Nat. Plants">
        <title>Genomes of leafy and leafless Platanthera orchids illuminate the evolution of mycoheterotrophy.</title>
        <authorList>
            <person name="Li M.H."/>
            <person name="Liu K.W."/>
            <person name="Li Z."/>
            <person name="Lu H.C."/>
            <person name="Ye Q.L."/>
            <person name="Zhang D."/>
            <person name="Wang J.Y."/>
            <person name="Li Y.F."/>
            <person name="Zhong Z.M."/>
            <person name="Liu X."/>
            <person name="Yu X."/>
            <person name="Liu D.K."/>
            <person name="Tu X.D."/>
            <person name="Liu B."/>
            <person name="Hao Y."/>
            <person name="Liao X.Y."/>
            <person name="Jiang Y.T."/>
            <person name="Sun W.H."/>
            <person name="Chen J."/>
            <person name="Chen Y.Q."/>
            <person name="Ai Y."/>
            <person name="Zhai J.W."/>
            <person name="Wu S.S."/>
            <person name="Zhou Z."/>
            <person name="Hsiao Y.Y."/>
            <person name="Wu W.L."/>
            <person name="Chen Y.Y."/>
            <person name="Lin Y.F."/>
            <person name="Hsu J.L."/>
            <person name="Li C.Y."/>
            <person name="Wang Z.W."/>
            <person name="Zhao X."/>
            <person name="Zhong W.Y."/>
            <person name="Ma X.K."/>
            <person name="Ma L."/>
            <person name="Huang J."/>
            <person name="Chen G.Z."/>
            <person name="Huang M.Z."/>
            <person name="Huang L."/>
            <person name="Peng D.H."/>
            <person name="Luo Y.B."/>
            <person name="Zou S.Q."/>
            <person name="Chen S.P."/>
            <person name="Lan S."/>
            <person name="Tsai W.C."/>
            <person name="Van de Peer Y."/>
            <person name="Liu Z.J."/>
        </authorList>
    </citation>
    <scope>NUCLEOTIDE SEQUENCE [LARGE SCALE GENOMIC DNA]</scope>
    <source>
        <strain evidence="2">Lor288</strain>
    </source>
</reference>
<dbReference type="EMBL" id="JBBWWR010000014">
    <property type="protein sequence ID" value="KAK8953414.1"/>
    <property type="molecule type" value="Genomic_DNA"/>
</dbReference>
<gene>
    <name evidence="1" type="ORF">KSP40_PGU001989</name>
    <name evidence="2" type="ORF">KSP40_PGU001990</name>
</gene>
<dbReference type="InterPro" id="IPR023803">
    <property type="entry name" value="Ribosomal_bS16_dom_sf"/>
</dbReference>
<protein>
    <recommendedName>
        <fullName evidence="4">Thioredoxin</fullName>
    </recommendedName>
</protein>
<dbReference type="EMBL" id="JBBWWR010000014">
    <property type="protein sequence ID" value="KAK8952959.1"/>
    <property type="molecule type" value="Genomic_DNA"/>
</dbReference>
<accession>A0ABR2LXG1</accession>
<evidence type="ECO:0000313" key="1">
    <source>
        <dbReference type="EMBL" id="KAK8952959.1"/>
    </source>
</evidence>
<evidence type="ECO:0008006" key="4">
    <source>
        <dbReference type="Google" id="ProtNLM"/>
    </source>
</evidence>
<organism evidence="2 3">
    <name type="scientific">Platanthera guangdongensis</name>
    <dbReference type="NCBI Taxonomy" id="2320717"/>
    <lineage>
        <taxon>Eukaryota</taxon>
        <taxon>Viridiplantae</taxon>
        <taxon>Streptophyta</taxon>
        <taxon>Embryophyta</taxon>
        <taxon>Tracheophyta</taxon>
        <taxon>Spermatophyta</taxon>
        <taxon>Magnoliopsida</taxon>
        <taxon>Liliopsida</taxon>
        <taxon>Asparagales</taxon>
        <taxon>Orchidaceae</taxon>
        <taxon>Orchidoideae</taxon>
        <taxon>Orchideae</taxon>
        <taxon>Orchidinae</taxon>
        <taxon>Platanthera</taxon>
    </lineage>
</organism>
<comment type="caution">
    <text evidence="2">The sequence shown here is derived from an EMBL/GenBank/DDBJ whole genome shotgun (WGS) entry which is preliminary data.</text>
</comment>
<reference evidence="2" key="2">
    <citation type="submission" date="2024-02" db="EMBL/GenBank/DDBJ databases">
        <authorList>
            <person name="Li M.-H."/>
            <person name="Liu K.-W."/>
            <person name="Li Z."/>
            <person name="Lu H.-C."/>
            <person name="Ye Q.-L."/>
            <person name="Zhang D."/>
            <person name="Wang J.-Y."/>
            <person name="Li Y.-F."/>
            <person name="Zhong Z.-M."/>
            <person name="Liu X."/>
            <person name="Yu X."/>
            <person name="Liu D.-K."/>
            <person name="Tu X.-D."/>
            <person name="Liu B."/>
            <person name="Hao Y."/>
            <person name="Liao X.-Y."/>
            <person name="Jiang Y.-T."/>
            <person name="Sun W.-H."/>
            <person name="Chen J."/>
            <person name="Ai Y."/>
            <person name="Zhai J.-W."/>
            <person name="Wu S.-S."/>
            <person name="Zhou Z."/>
            <person name="Hsiao Y.-Y."/>
            <person name="Wu W.-L."/>
            <person name="Chen Y.-Y."/>
            <person name="Lin Y.-F."/>
            <person name="Hsu J.-L."/>
            <person name="Li C.-Y."/>
            <person name="Wang Z.-W."/>
            <person name="Zhao X."/>
            <person name="Zhong W.-Y."/>
            <person name="Ma X.-K."/>
            <person name="Ma L."/>
            <person name="Huang J."/>
            <person name="Chen G.-Z."/>
            <person name="Huang M.-Z."/>
            <person name="Huang L."/>
            <person name="Peng D.-H."/>
            <person name="Luo Y.-B."/>
            <person name="Zou S.-Q."/>
            <person name="Chen S.-P."/>
            <person name="Lan S."/>
            <person name="Tsai W.-C."/>
            <person name="Van De Peer Y."/>
            <person name="Liu Z.-J."/>
        </authorList>
    </citation>
    <scope>NUCLEOTIDE SEQUENCE</scope>
    <source>
        <strain evidence="2">Lor288</strain>
        <tissue evidence="2">Flower</tissue>
    </source>
</reference>
<dbReference type="SUPFAM" id="SSF54565">
    <property type="entry name" value="Ribosomal protein S16"/>
    <property type="match status" value="1"/>
</dbReference>
<keyword evidence="3" id="KW-1185">Reference proteome</keyword>
<evidence type="ECO:0000313" key="3">
    <source>
        <dbReference type="Proteomes" id="UP001412067"/>
    </source>
</evidence>